<evidence type="ECO:0000313" key="1">
    <source>
        <dbReference type="EMBL" id="KKL24408.1"/>
    </source>
</evidence>
<dbReference type="AlphaFoldDB" id="A0A0F9EKK0"/>
<dbReference type="Pfam" id="PF04333">
    <property type="entry name" value="MlaA"/>
    <property type="match status" value="1"/>
</dbReference>
<protein>
    <submittedName>
        <fullName evidence="1">Uncharacterized protein</fullName>
    </submittedName>
</protein>
<feature type="non-terminal residue" evidence="1">
    <location>
        <position position="1"/>
    </location>
</feature>
<comment type="caution">
    <text evidence="1">The sequence shown here is derived from an EMBL/GenBank/DDBJ whole genome shotgun (WGS) entry which is preliminary data.</text>
</comment>
<proteinExistence type="predicted"/>
<organism evidence="1">
    <name type="scientific">marine sediment metagenome</name>
    <dbReference type="NCBI Taxonomy" id="412755"/>
    <lineage>
        <taxon>unclassified sequences</taxon>
        <taxon>metagenomes</taxon>
        <taxon>ecological metagenomes</taxon>
    </lineage>
</organism>
<reference evidence="1" key="1">
    <citation type="journal article" date="2015" name="Nature">
        <title>Complex archaea that bridge the gap between prokaryotes and eukaryotes.</title>
        <authorList>
            <person name="Spang A."/>
            <person name="Saw J.H."/>
            <person name="Jorgensen S.L."/>
            <person name="Zaremba-Niedzwiedzka K."/>
            <person name="Martijn J."/>
            <person name="Lind A.E."/>
            <person name="van Eijk R."/>
            <person name="Schleper C."/>
            <person name="Guy L."/>
            <person name="Ettema T.J."/>
        </authorList>
    </citation>
    <scope>NUCLEOTIDE SEQUENCE</scope>
</reference>
<dbReference type="GO" id="GO:0016020">
    <property type="term" value="C:membrane"/>
    <property type="evidence" value="ECO:0007669"/>
    <property type="project" value="InterPro"/>
</dbReference>
<name>A0A0F9EKK0_9ZZZZ</name>
<sequence length="72" mass="8259">QLVNPINEIDHVPTRNVVYGVNIISNRAELLKAEELISGDKYSFIRDAYLQRREYLLNDGNVEDDFGAYGDE</sequence>
<dbReference type="EMBL" id="LAZR01036607">
    <property type="protein sequence ID" value="KKL24408.1"/>
    <property type="molecule type" value="Genomic_DNA"/>
</dbReference>
<dbReference type="InterPro" id="IPR007428">
    <property type="entry name" value="MlaA"/>
</dbReference>
<accession>A0A0F9EKK0</accession>
<gene>
    <name evidence="1" type="ORF">LCGC14_2415640</name>
</gene>